<proteinExistence type="predicted"/>
<name>A0A1H3HGV7_9PSEU</name>
<feature type="transmembrane region" description="Helical" evidence="1">
    <location>
        <begin position="6"/>
        <end position="29"/>
    </location>
</feature>
<dbReference type="NCBIfam" id="TIGR03816">
    <property type="entry name" value="tadE_like_DECH"/>
    <property type="match status" value="1"/>
</dbReference>
<keyword evidence="1" id="KW-0812">Transmembrane</keyword>
<keyword evidence="4" id="KW-1185">Reference proteome</keyword>
<dbReference type="EMBL" id="FNOK01000020">
    <property type="protein sequence ID" value="SDY14024.1"/>
    <property type="molecule type" value="Genomic_DNA"/>
</dbReference>
<dbReference type="RefSeq" id="WP_093268121.1">
    <property type="nucleotide sequence ID" value="NZ_FNOK01000020.1"/>
</dbReference>
<keyword evidence="1" id="KW-1133">Transmembrane helix</keyword>
<keyword evidence="3" id="KW-0067">ATP-binding</keyword>
<gene>
    <name evidence="3" type="ORF">SAMN05216215_1020126</name>
</gene>
<dbReference type="InterPro" id="IPR028087">
    <property type="entry name" value="Tad_N"/>
</dbReference>
<dbReference type="STRING" id="418495.SAMN05216215_1020126"/>
<evidence type="ECO:0000313" key="4">
    <source>
        <dbReference type="Proteomes" id="UP000199529"/>
    </source>
</evidence>
<organism evidence="3 4">
    <name type="scientific">Saccharopolyspora shandongensis</name>
    <dbReference type="NCBI Taxonomy" id="418495"/>
    <lineage>
        <taxon>Bacteria</taxon>
        <taxon>Bacillati</taxon>
        <taxon>Actinomycetota</taxon>
        <taxon>Actinomycetes</taxon>
        <taxon>Pseudonocardiales</taxon>
        <taxon>Pseudonocardiaceae</taxon>
        <taxon>Saccharopolyspora</taxon>
    </lineage>
</organism>
<reference evidence="4" key="1">
    <citation type="submission" date="2016-10" db="EMBL/GenBank/DDBJ databases">
        <authorList>
            <person name="Varghese N."/>
            <person name="Submissions S."/>
        </authorList>
    </citation>
    <scope>NUCLEOTIDE SEQUENCE [LARGE SCALE GENOMIC DNA]</scope>
    <source>
        <strain evidence="4">CGMCC 4.3530</strain>
    </source>
</reference>
<dbReference type="GO" id="GO:0004386">
    <property type="term" value="F:helicase activity"/>
    <property type="evidence" value="ECO:0007669"/>
    <property type="project" value="UniProtKB-KW"/>
</dbReference>
<dbReference type="InterPro" id="IPR021202">
    <property type="entry name" value="Rv3654c-like"/>
</dbReference>
<dbReference type="OrthoDB" id="3638756at2"/>
<dbReference type="Proteomes" id="UP000199529">
    <property type="component" value="Unassembled WGS sequence"/>
</dbReference>
<keyword evidence="3" id="KW-0547">Nucleotide-binding</keyword>
<accession>A0A1H3HGV7</accession>
<keyword evidence="3" id="KW-0378">Hydrolase</keyword>
<keyword evidence="1" id="KW-0472">Membrane</keyword>
<feature type="domain" description="Putative Flp pilus-assembly TadG-like N-terminal" evidence="2">
    <location>
        <begin position="6"/>
        <end position="52"/>
    </location>
</feature>
<evidence type="ECO:0000256" key="1">
    <source>
        <dbReference type="SAM" id="Phobius"/>
    </source>
</evidence>
<evidence type="ECO:0000313" key="3">
    <source>
        <dbReference type="EMBL" id="SDY14024.1"/>
    </source>
</evidence>
<dbReference type="Pfam" id="PF13400">
    <property type="entry name" value="Tad"/>
    <property type="match status" value="1"/>
</dbReference>
<dbReference type="AlphaFoldDB" id="A0A1H3HGV7"/>
<evidence type="ECO:0000259" key="2">
    <source>
        <dbReference type="Pfam" id="PF13400"/>
    </source>
</evidence>
<sequence>MSGDRGAATVVAAVLSLALVILLSVVLQLGAVTVARHRAEGAADLAALAAAAYAPHGQQVACERANRVANGMRAELAECRMNGWDALVTVRADLPAFVPGGRKASARARAGPEGD</sequence>
<keyword evidence="3" id="KW-0347">Helicase</keyword>
<protein>
    <submittedName>
        <fullName evidence="3">Helicase/secretion neighborhood TadE-like protein</fullName>
    </submittedName>
</protein>